<name>A0A199NS44_9MICC</name>
<dbReference type="AlphaFoldDB" id="A0A199NS44"/>
<dbReference type="GO" id="GO:0005829">
    <property type="term" value="C:cytosol"/>
    <property type="evidence" value="ECO:0007669"/>
    <property type="project" value="TreeGrafter"/>
</dbReference>
<protein>
    <recommendedName>
        <fullName evidence="4">Peroxide stress protein YaaA</fullName>
    </recommendedName>
</protein>
<dbReference type="RefSeq" id="WP_064725405.1">
    <property type="nucleotide sequence ID" value="NZ_JBEYYV010000051.1"/>
</dbReference>
<dbReference type="PANTHER" id="PTHR30283:SF4">
    <property type="entry name" value="PEROXIDE STRESS RESISTANCE PROTEIN YAAA"/>
    <property type="match status" value="1"/>
</dbReference>
<dbReference type="EMBL" id="LJBJ02000010">
    <property type="protein sequence ID" value="OAX51909.1"/>
    <property type="molecule type" value="Genomic_DNA"/>
</dbReference>
<keyword evidence="3" id="KW-1185">Reference proteome</keyword>
<comment type="caution">
    <text evidence="2">The sequence shown here is derived from an EMBL/GenBank/DDBJ whole genome shotgun (WGS) entry which is preliminary data.</text>
</comment>
<dbReference type="InterPro" id="IPR005583">
    <property type="entry name" value="YaaA"/>
</dbReference>
<proteinExistence type="predicted"/>
<sequence length="255" mass="27457">MLILLPPSETKTQPADGDPVDLGALSFPELTEARESLLARLEEVSAREDARQLLKVGPSLAAEVERNRHLRELPAGPALQVYTGVLYDALDAASLTPAARERAGRDVVIASALWGAIAATDRIPAYRLSIGAKIAPKGSLAAWWKGELSPVLESRAADELIIDCRSGGYQAAWPAPAKQTVLIRAERESPDGTRKVVSHMAKHYRGLITRSLLLSGEDPADAEALADLLAREHRVELSRDTRGTAQLSVIVPADR</sequence>
<evidence type="ECO:0008006" key="4">
    <source>
        <dbReference type="Google" id="ProtNLM"/>
    </source>
</evidence>
<dbReference type="PANTHER" id="PTHR30283">
    <property type="entry name" value="PEROXIDE STRESS RESPONSE PROTEIN YAAA"/>
    <property type="match status" value="1"/>
</dbReference>
<evidence type="ECO:0000313" key="2">
    <source>
        <dbReference type="EMBL" id="OAX51909.1"/>
    </source>
</evidence>
<accession>A0A199NS44</accession>
<dbReference type="GO" id="GO:0033194">
    <property type="term" value="P:response to hydroperoxide"/>
    <property type="evidence" value="ECO:0007669"/>
    <property type="project" value="TreeGrafter"/>
</dbReference>
<gene>
    <name evidence="2" type="ORF">AN277_0206155</name>
</gene>
<organism evidence="2 3">
    <name type="scientific">Rothia kristinae</name>
    <dbReference type="NCBI Taxonomy" id="37923"/>
    <lineage>
        <taxon>Bacteria</taxon>
        <taxon>Bacillati</taxon>
        <taxon>Actinomycetota</taxon>
        <taxon>Actinomycetes</taxon>
        <taxon>Micrococcales</taxon>
        <taxon>Micrococcaceae</taxon>
        <taxon>Rothia</taxon>
    </lineage>
</organism>
<evidence type="ECO:0000256" key="1">
    <source>
        <dbReference type="SAM" id="MobiDB-lite"/>
    </source>
</evidence>
<feature type="region of interest" description="Disordered" evidence="1">
    <location>
        <begin position="1"/>
        <end position="20"/>
    </location>
</feature>
<reference evidence="2" key="1">
    <citation type="submission" date="2016-06" db="EMBL/GenBank/DDBJ databases">
        <title>Identification of putative biosynthetic pathways for the production of bioactive secondary metabolites by the marine actinomycete Kocuria kristinae RUTW2-3.</title>
        <authorList>
            <person name="Waterworth S.C."/>
            <person name="Walmsley T.A."/>
            <person name="Matongo T."/>
            <person name="Davies-Coleman M.T."/>
            <person name="Dorrington R.A."/>
        </authorList>
    </citation>
    <scope>NUCLEOTIDE SEQUENCE [LARGE SCALE GENOMIC DNA]</scope>
    <source>
        <strain evidence="2">RUTW2-3</strain>
    </source>
</reference>
<dbReference type="Pfam" id="PF03883">
    <property type="entry name" value="H2O2_YaaD"/>
    <property type="match status" value="1"/>
</dbReference>
<evidence type="ECO:0000313" key="3">
    <source>
        <dbReference type="Proteomes" id="UP000053171"/>
    </source>
</evidence>
<dbReference type="Proteomes" id="UP000053171">
    <property type="component" value="Unassembled WGS sequence"/>
</dbReference>